<dbReference type="Gene3D" id="1.10.510.10">
    <property type="entry name" value="Transferase(Phosphotransferase) domain 1"/>
    <property type="match status" value="1"/>
</dbReference>
<dbReference type="GO" id="GO:0035556">
    <property type="term" value="P:intracellular signal transduction"/>
    <property type="evidence" value="ECO:0000318"/>
    <property type="project" value="GO_Central"/>
</dbReference>
<dbReference type="Gramene" id="KXG34546">
    <property type="protein sequence ID" value="KXG34546"/>
    <property type="gene ID" value="SORBI_3002G056500"/>
</dbReference>
<dbReference type="CDD" id="cd13983">
    <property type="entry name" value="STKc_WNK"/>
    <property type="match status" value="1"/>
</dbReference>
<dbReference type="SUPFAM" id="SSF56112">
    <property type="entry name" value="Protein kinase-like (PK-like)"/>
    <property type="match status" value="1"/>
</dbReference>
<dbReference type="InterPro" id="IPR050588">
    <property type="entry name" value="WNK_Ser-Thr_kinase"/>
</dbReference>
<keyword evidence="12" id="KW-1185">Reference proteome</keyword>
<sequence length="615" mass="67243">MMGALQVQRRSNNGDGAAAAAAADELFPDPGYVEVDPTGRYGRYDEILGKGSSKTVYRAFDEHRGMEVAWNQVQLHDFLRSPGELERLYGEIHLLKSLRHRAVMRLHASWVDANAADAPATTAPTRPRRAAVNFVTELFTSGTLRQYRRRHPRASAAAVRRWCRQILEGLAYLHARGIIHRDLKCDNIFVNGSQGQVKIGDLGLAAVVTRRRRRGNAASCVVGTPEFMAPEVYAEDYDERADVYSFGMCVLEMVTLEYPYSECVHPVHIYKKVTSGIKPAALYKVKDPAVRRFIDKCLAPASWRPSAAELLGDPFLQLEDDGLWYGDDDDGADYSTMYNYLHQPACLDHHHHNSGSNGSTASNGVVSNGVGGGDRWDDDDDSEDDDDDGSMFQGIDQLFNEHEDDDDELHVAGVDITIKGKRLEDGSIFLRLRIADKDGTGRVRNIYFPFDADADTALSVATEMVAELDITDHEVTHIAEMIDGAVAALLPHWRPGPGMDDDEDDDYDGGGGTDASGAAGRCKNCRSSASSAGSLDDYMSAAAAARRGCRCAEMHGRFEEITFQADEEQVRFQGSGCSSDDGGGQAEQCAAGDGKLEDIVNGVTLDGTTERSDQP</sequence>
<feature type="compositionally biased region" description="Acidic residues" evidence="9">
    <location>
        <begin position="376"/>
        <end position="389"/>
    </location>
</feature>
<feature type="region of interest" description="Disordered" evidence="9">
    <location>
        <begin position="494"/>
        <end position="520"/>
    </location>
</feature>
<evidence type="ECO:0000256" key="8">
    <source>
        <dbReference type="ARBA" id="ARBA00048679"/>
    </source>
</evidence>
<protein>
    <recommendedName>
        <fullName evidence="1">non-specific serine/threonine protein kinase</fullName>
        <ecNumber evidence="1">2.7.11.1</ecNumber>
    </recommendedName>
</protein>
<accession>A0A1B6Q9E1</accession>
<evidence type="ECO:0000256" key="7">
    <source>
        <dbReference type="ARBA" id="ARBA00047899"/>
    </source>
</evidence>
<dbReference type="EMBL" id="CM000761">
    <property type="protein sequence ID" value="OQU88579.1"/>
    <property type="molecule type" value="Genomic_DNA"/>
</dbReference>
<evidence type="ECO:0000256" key="3">
    <source>
        <dbReference type="ARBA" id="ARBA00022679"/>
    </source>
</evidence>
<reference evidence="12" key="3">
    <citation type="journal article" date="2018" name="Plant J.">
        <title>The Sorghum bicolor reference genome: improved assembly, gene annotations, a transcriptome atlas, and signatures of genome organization.</title>
        <authorList>
            <person name="McCormick R.F."/>
            <person name="Truong S.K."/>
            <person name="Sreedasyam A."/>
            <person name="Jenkins J."/>
            <person name="Shu S."/>
            <person name="Sims D."/>
            <person name="Kennedy M."/>
            <person name="Amirebrahimi M."/>
            <person name="Weers B.D."/>
            <person name="McKinley B."/>
            <person name="Mattison A."/>
            <person name="Morishige D.T."/>
            <person name="Grimwood J."/>
            <person name="Schmutz J."/>
            <person name="Mullet J.E."/>
        </authorList>
    </citation>
    <scope>NUCLEOTIDE SEQUENCE [LARGE SCALE GENOMIC DNA]</scope>
    <source>
        <strain evidence="12">cv. BTx623</strain>
    </source>
</reference>
<dbReference type="Proteomes" id="UP000000768">
    <property type="component" value="Chromosome 2"/>
</dbReference>
<dbReference type="FunFam" id="1.10.510.10:FF:000046">
    <property type="entry name" value="probable serine/threonine-protein kinase WNK9"/>
    <property type="match status" value="1"/>
</dbReference>
<evidence type="ECO:0000313" key="11">
    <source>
        <dbReference type="EMBL" id="KXG34546.1"/>
    </source>
</evidence>
<evidence type="ECO:0000313" key="12">
    <source>
        <dbReference type="Proteomes" id="UP000000768"/>
    </source>
</evidence>
<keyword evidence="5" id="KW-0418">Kinase</keyword>
<feature type="region of interest" description="Disordered" evidence="9">
    <location>
        <begin position="572"/>
        <end position="595"/>
    </location>
</feature>
<dbReference type="Gramene" id="OQU88579">
    <property type="protein sequence ID" value="OQU88579"/>
    <property type="gene ID" value="SORBI_3002G056500"/>
</dbReference>
<feature type="compositionally biased region" description="Acidic residues" evidence="9">
    <location>
        <begin position="499"/>
        <end position="508"/>
    </location>
</feature>
<dbReference type="eggNOG" id="KOG0584">
    <property type="taxonomic scope" value="Eukaryota"/>
</dbReference>
<dbReference type="InParanoid" id="A0A1B6Q9E1"/>
<feature type="compositionally biased region" description="Low complexity" evidence="9">
    <location>
        <begin position="354"/>
        <end position="368"/>
    </location>
</feature>
<dbReference type="PROSITE" id="PS00108">
    <property type="entry name" value="PROTEIN_KINASE_ST"/>
    <property type="match status" value="1"/>
</dbReference>
<dbReference type="OrthoDB" id="4062651at2759"/>
<dbReference type="Gene3D" id="3.30.200.20">
    <property type="entry name" value="Phosphorylase Kinase, domain 1"/>
    <property type="match status" value="1"/>
</dbReference>
<feature type="domain" description="Protein kinase" evidence="10">
    <location>
        <begin position="42"/>
        <end position="316"/>
    </location>
</feature>
<dbReference type="AlphaFoldDB" id="A0A1B6Q9E1"/>
<dbReference type="ExpressionAtlas" id="A0A1B6Q9E1">
    <property type="expression patterns" value="baseline"/>
</dbReference>
<evidence type="ECO:0000256" key="4">
    <source>
        <dbReference type="ARBA" id="ARBA00022741"/>
    </source>
</evidence>
<feature type="region of interest" description="Disordered" evidence="9">
    <location>
        <begin position="351"/>
        <end position="393"/>
    </location>
</feature>
<name>A0A1B6Q9E1_SORBI</name>
<keyword evidence="3" id="KW-0808">Transferase</keyword>
<dbReference type="GO" id="GO:0005524">
    <property type="term" value="F:ATP binding"/>
    <property type="evidence" value="ECO:0007669"/>
    <property type="project" value="UniProtKB-KW"/>
</dbReference>
<dbReference type="GO" id="GO:0005737">
    <property type="term" value="C:cytoplasm"/>
    <property type="evidence" value="ECO:0000318"/>
    <property type="project" value="GO_Central"/>
</dbReference>
<evidence type="ECO:0000256" key="2">
    <source>
        <dbReference type="ARBA" id="ARBA00022527"/>
    </source>
</evidence>
<evidence type="ECO:0000256" key="9">
    <source>
        <dbReference type="SAM" id="MobiDB-lite"/>
    </source>
</evidence>
<dbReference type="FunCoup" id="A0A1B6Q9E1">
    <property type="interactions" value="948"/>
</dbReference>
<dbReference type="EC" id="2.7.11.1" evidence="1"/>
<keyword evidence="4" id="KW-0547">Nucleotide-binding</keyword>
<gene>
    <name evidence="11" type="ORF">SORBI_3002G056500</name>
</gene>
<organism evidence="11 12">
    <name type="scientific">Sorghum bicolor</name>
    <name type="common">Sorghum</name>
    <name type="synonym">Sorghum vulgare</name>
    <dbReference type="NCBI Taxonomy" id="4558"/>
    <lineage>
        <taxon>Eukaryota</taxon>
        <taxon>Viridiplantae</taxon>
        <taxon>Streptophyta</taxon>
        <taxon>Embryophyta</taxon>
        <taxon>Tracheophyta</taxon>
        <taxon>Spermatophyta</taxon>
        <taxon>Magnoliopsida</taxon>
        <taxon>Liliopsida</taxon>
        <taxon>Poales</taxon>
        <taxon>Poaceae</taxon>
        <taxon>PACMAD clade</taxon>
        <taxon>Panicoideae</taxon>
        <taxon>Andropogonodae</taxon>
        <taxon>Andropogoneae</taxon>
        <taxon>Sorghinae</taxon>
        <taxon>Sorghum</taxon>
    </lineage>
</organism>
<evidence type="ECO:0000256" key="6">
    <source>
        <dbReference type="ARBA" id="ARBA00022840"/>
    </source>
</evidence>
<dbReference type="GO" id="GO:0004674">
    <property type="term" value="F:protein serine/threonine kinase activity"/>
    <property type="evidence" value="ECO:0000318"/>
    <property type="project" value="GO_Central"/>
</dbReference>
<dbReference type="InterPro" id="IPR000719">
    <property type="entry name" value="Prot_kinase_dom"/>
</dbReference>
<evidence type="ECO:0000259" key="10">
    <source>
        <dbReference type="PROSITE" id="PS50011"/>
    </source>
</evidence>
<comment type="catalytic activity">
    <reaction evidence="8">
        <text>L-seryl-[protein] + ATP = O-phospho-L-seryl-[protein] + ADP + H(+)</text>
        <dbReference type="Rhea" id="RHEA:17989"/>
        <dbReference type="Rhea" id="RHEA-COMP:9863"/>
        <dbReference type="Rhea" id="RHEA-COMP:11604"/>
        <dbReference type="ChEBI" id="CHEBI:15378"/>
        <dbReference type="ChEBI" id="CHEBI:29999"/>
        <dbReference type="ChEBI" id="CHEBI:30616"/>
        <dbReference type="ChEBI" id="CHEBI:83421"/>
        <dbReference type="ChEBI" id="CHEBI:456216"/>
        <dbReference type="EC" id="2.7.11.1"/>
    </reaction>
</comment>
<dbReference type="InterPro" id="IPR008271">
    <property type="entry name" value="Ser/Thr_kinase_AS"/>
</dbReference>
<dbReference type="FunFam" id="3.30.200.20:FF:000075">
    <property type="entry name" value="Probable serine/threonine-protein kinase WNK1"/>
    <property type="match status" value="1"/>
</dbReference>
<dbReference type="SMART" id="SM00220">
    <property type="entry name" value="S_TKc"/>
    <property type="match status" value="1"/>
</dbReference>
<proteinExistence type="predicted"/>
<dbReference type="InterPro" id="IPR011009">
    <property type="entry name" value="Kinase-like_dom_sf"/>
</dbReference>
<dbReference type="Pfam" id="PF00069">
    <property type="entry name" value="Pkinase"/>
    <property type="match status" value="1"/>
</dbReference>
<evidence type="ECO:0000256" key="1">
    <source>
        <dbReference type="ARBA" id="ARBA00012513"/>
    </source>
</evidence>
<dbReference type="EMBL" id="CM000761">
    <property type="protein sequence ID" value="KXG34546.1"/>
    <property type="molecule type" value="Genomic_DNA"/>
</dbReference>
<reference evidence="11 12" key="1">
    <citation type="journal article" date="2009" name="Nature">
        <title>The Sorghum bicolor genome and the diversification of grasses.</title>
        <authorList>
            <person name="Paterson A.H."/>
            <person name="Bowers J.E."/>
            <person name="Bruggmann R."/>
            <person name="Dubchak I."/>
            <person name="Grimwood J."/>
            <person name="Gundlach H."/>
            <person name="Haberer G."/>
            <person name="Hellsten U."/>
            <person name="Mitros T."/>
            <person name="Poliakov A."/>
            <person name="Schmutz J."/>
            <person name="Spannagl M."/>
            <person name="Tang H."/>
            <person name="Wang X."/>
            <person name="Wicker T."/>
            <person name="Bharti A.K."/>
            <person name="Chapman J."/>
            <person name="Feltus F.A."/>
            <person name="Gowik U."/>
            <person name="Grigoriev I.V."/>
            <person name="Lyons E."/>
            <person name="Maher C.A."/>
            <person name="Martis M."/>
            <person name="Narechania A."/>
            <person name="Otillar R.P."/>
            <person name="Penning B.W."/>
            <person name="Salamov A.A."/>
            <person name="Wang Y."/>
            <person name="Zhang L."/>
            <person name="Carpita N.C."/>
            <person name="Freeling M."/>
            <person name="Gingle A.R."/>
            <person name="Hash C.T."/>
            <person name="Keller B."/>
            <person name="Klein P."/>
            <person name="Kresovich S."/>
            <person name="McCann M.C."/>
            <person name="Ming R."/>
            <person name="Peterson D.G."/>
            <person name="Mehboob-ur-Rahman"/>
            <person name="Ware D."/>
            <person name="Westhoff P."/>
            <person name="Mayer K.F."/>
            <person name="Messing J."/>
            <person name="Rokhsar D.S."/>
        </authorList>
    </citation>
    <scope>NUCLEOTIDE SEQUENCE [LARGE SCALE GENOMIC DNA]</scope>
    <source>
        <strain evidence="12">cv. BTx623</strain>
    </source>
</reference>
<dbReference type="OMA" id="CKNCRPA"/>
<dbReference type="PROSITE" id="PS50011">
    <property type="entry name" value="PROTEIN_KINASE_DOM"/>
    <property type="match status" value="1"/>
</dbReference>
<reference evidence="11" key="2">
    <citation type="submission" date="2017-02" db="EMBL/GenBank/DDBJ databases">
        <title>WGS assembly of Sorghum bicolor.</title>
        <authorList>
            <person name="Paterson A."/>
            <person name="Mullet J."/>
            <person name="Bowers J."/>
            <person name="Bruggmann R."/>
            <person name="Dubchak I."/>
            <person name="Grimwood J."/>
            <person name="Gundlach H."/>
            <person name="Haberer G."/>
            <person name="Hellsten U."/>
            <person name="Mitros T."/>
            <person name="Poliakov A."/>
            <person name="Schmutz J."/>
            <person name="Spannagl M."/>
            <person name="Tang H."/>
            <person name="Wang X."/>
            <person name="Wicker T."/>
            <person name="Bharti A."/>
            <person name="Chapman J."/>
            <person name="Feltus F."/>
            <person name="Gowik U."/>
            <person name="Grigoriev I."/>
            <person name="Lyons E."/>
            <person name="Maher C."/>
            <person name="Martis M."/>
            <person name="Narechania A."/>
            <person name="Otillar R."/>
            <person name="Penning B."/>
            <person name="Salamov A."/>
            <person name="Wang Y."/>
            <person name="Zhang L."/>
            <person name="Carpita N."/>
            <person name="Freeling M."/>
            <person name="Gingle A."/>
            <person name="Hash C."/>
            <person name="Keller B."/>
            <person name="Klein P."/>
            <person name="Kresovich S."/>
            <person name="Mccann M."/>
            <person name="Ming R."/>
            <person name="Peterson D."/>
            <person name="Rahman M."/>
            <person name="Ware D."/>
            <person name="Westhoff P."/>
            <person name="Mayer K."/>
            <person name="Messing J."/>
            <person name="Sims D."/>
            <person name="Jenkins J."/>
            <person name="Shu S."/>
            <person name="Rokhsar D."/>
        </authorList>
    </citation>
    <scope>NUCLEOTIDE SEQUENCE</scope>
</reference>
<keyword evidence="2" id="KW-0723">Serine/threonine-protein kinase</keyword>
<keyword evidence="6" id="KW-0067">ATP-binding</keyword>
<evidence type="ECO:0000256" key="5">
    <source>
        <dbReference type="ARBA" id="ARBA00022777"/>
    </source>
</evidence>
<comment type="catalytic activity">
    <reaction evidence="7">
        <text>L-threonyl-[protein] + ATP = O-phospho-L-threonyl-[protein] + ADP + H(+)</text>
        <dbReference type="Rhea" id="RHEA:46608"/>
        <dbReference type="Rhea" id="RHEA-COMP:11060"/>
        <dbReference type="Rhea" id="RHEA-COMP:11605"/>
        <dbReference type="ChEBI" id="CHEBI:15378"/>
        <dbReference type="ChEBI" id="CHEBI:30013"/>
        <dbReference type="ChEBI" id="CHEBI:30616"/>
        <dbReference type="ChEBI" id="CHEBI:61977"/>
        <dbReference type="ChEBI" id="CHEBI:456216"/>
        <dbReference type="EC" id="2.7.11.1"/>
    </reaction>
</comment>
<dbReference type="PANTHER" id="PTHR13902">
    <property type="entry name" value="SERINE/THREONINE-PROTEIN KINASE WNK WITH NO LYSINE -RELATED"/>
    <property type="match status" value="1"/>
</dbReference>